<reference evidence="3" key="1">
    <citation type="journal article" date="2014" name="Proc. Natl. Acad. Sci. U.S.A.">
        <title>Extensive sampling of basidiomycete genomes demonstrates inadequacy of the white-rot/brown-rot paradigm for wood decay fungi.</title>
        <authorList>
            <person name="Riley R."/>
            <person name="Salamov A.A."/>
            <person name="Brown D.W."/>
            <person name="Nagy L.G."/>
            <person name="Floudas D."/>
            <person name="Held B.W."/>
            <person name="Levasseur A."/>
            <person name="Lombard V."/>
            <person name="Morin E."/>
            <person name="Otillar R."/>
            <person name="Lindquist E.A."/>
            <person name="Sun H."/>
            <person name="LaButti K.M."/>
            <person name="Schmutz J."/>
            <person name="Jabbour D."/>
            <person name="Luo H."/>
            <person name="Baker S.E."/>
            <person name="Pisabarro A.G."/>
            <person name="Walton J.D."/>
            <person name="Blanchette R.A."/>
            <person name="Henrissat B."/>
            <person name="Martin F."/>
            <person name="Cullen D."/>
            <person name="Hibbett D.S."/>
            <person name="Grigoriev I.V."/>
        </authorList>
    </citation>
    <scope>NUCLEOTIDE SEQUENCE [LARGE SCALE GENOMIC DNA]</scope>
    <source>
        <strain evidence="3">CBS 339.88</strain>
    </source>
</reference>
<keyword evidence="3" id="KW-1185">Reference proteome</keyword>
<evidence type="ECO:0000256" key="1">
    <source>
        <dbReference type="SAM" id="MobiDB-lite"/>
    </source>
</evidence>
<dbReference type="Proteomes" id="UP000027222">
    <property type="component" value="Unassembled WGS sequence"/>
</dbReference>
<accession>A0A067S8H6</accession>
<evidence type="ECO:0000313" key="3">
    <source>
        <dbReference type="Proteomes" id="UP000027222"/>
    </source>
</evidence>
<dbReference type="HOGENOM" id="CLU_1199897_0_0_1"/>
<evidence type="ECO:0000313" key="2">
    <source>
        <dbReference type="EMBL" id="KDR67175.1"/>
    </source>
</evidence>
<proteinExistence type="predicted"/>
<name>A0A067S8H6_GALM3</name>
<protein>
    <submittedName>
        <fullName evidence="2">Uncharacterized protein</fullName>
    </submittedName>
</protein>
<feature type="region of interest" description="Disordered" evidence="1">
    <location>
        <begin position="38"/>
        <end position="181"/>
    </location>
</feature>
<organism evidence="2 3">
    <name type="scientific">Galerina marginata (strain CBS 339.88)</name>
    <dbReference type="NCBI Taxonomy" id="685588"/>
    <lineage>
        <taxon>Eukaryota</taxon>
        <taxon>Fungi</taxon>
        <taxon>Dikarya</taxon>
        <taxon>Basidiomycota</taxon>
        <taxon>Agaricomycotina</taxon>
        <taxon>Agaricomycetes</taxon>
        <taxon>Agaricomycetidae</taxon>
        <taxon>Agaricales</taxon>
        <taxon>Agaricineae</taxon>
        <taxon>Strophariaceae</taxon>
        <taxon>Galerina</taxon>
    </lineage>
</organism>
<dbReference type="EMBL" id="KL142417">
    <property type="protein sequence ID" value="KDR67175.1"/>
    <property type="molecule type" value="Genomic_DNA"/>
</dbReference>
<dbReference type="AlphaFoldDB" id="A0A067S8H6"/>
<gene>
    <name evidence="2" type="ORF">GALMADRAFT_147380</name>
</gene>
<sequence length="231" mass="24470">MADLSNPAYHELEDAAPAVYGNERAIYDDDHSLSTPKLIIKPSSAAPSRGGSFSSITDDDDNSLSIPTRHLGPSAYEDPVPAATGYDINENHRHGRGAPASTSSIRTPTARSRGGSITSTDDEDDEPSTPRRPRPSSSAHRSIATPTSHTAEPRMTEPAHLAVKPEEAEDVGATGPKALGDGVGWAEAEEVEAEYVYADTNDEAGEGCDVEGTGPQLVVEVPVPNYVRLRQ</sequence>
<feature type="compositionally biased region" description="Polar residues" evidence="1">
    <location>
        <begin position="100"/>
        <end position="110"/>
    </location>
</feature>